<dbReference type="WBParaSite" id="L893_g23922.t1">
    <property type="protein sequence ID" value="L893_g23922.t1"/>
    <property type="gene ID" value="L893_g23922"/>
</dbReference>
<organism evidence="2 3">
    <name type="scientific">Steinernema glaseri</name>
    <dbReference type="NCBI Taxonomy" id="37863"/>
    <lineage>
        <taxon>Eukaryota</taxon>
        <taxon>Metazoa</taxon>
        <taxon>Ecdysozoa</taxon>
        <taxon>Nematoda</taxon>
        <taxon>Chromadorea</taxon>
        <taxon>Rhabditida</taxon>
        <taxon>Tylenchina</taxon>
        <taxon>Panagrolaimomorpha</taxon>
        <taxon>Strongyloidoidea</taxon>
        <taxon>Steinernematidae</taxon>
        <taxon>Steinernema</taxon>
    </lineage>
</organism>
<dbReference type="Proteomes" id="UP000095287">
    <property type="component" value="Unplaced"/>
</dbReference>
<sequence length="257" mass="28292">MDEVSLNYVAYDAILLVDLILRFLCASSARDFLPSSALHWIDKYVPWSPLSSREYLLAILLSIPLVGSSNFLLRRNVELTHSSSGCSTLVTTYAGILFGRCVVAMAAVSLTVASIFICVAIAICYAYHRMARFKLDSRMMHVAAFVFGSLVAMFPTAQLWIAFLFLVAMCLRKLGSHLHCGIRDIWDMMIYSRRRNIVIVVPTSDGNESSTSRAIGARASSSSSYCSSSSSCSSSFSFKNTSMLELELVYPGANEHA</sequence>
<reference evidence="3" key="1">
    <citation type="submission" date="2016-11" db="UniProtKB">
        <authorList>
            <consortium name="WormBaseParasite"/>
        </authorList>
    </citation>
    <scope>IDENTIFICATION</scope>
</reference>
<proteinExistence type="predicted"/>
<feature type="transmembrane region" description="Helical" evidence="1">
    <location>
        <begin position="139"/>
        <end position="169"/>
    </location>
</feature>
<keyword evidence="1" id="KW-0472">Membrane</keyword>
<name>A0A1I7Z9F2_9BILA</name>
<evidence type="ECO:0000313" key="2">
    <source>
        <dbReference type="Proteomes" id="UP000095287"/>
    </source>
</evidence>
<keyword evidence="1" id="KW-1133">Transmembrane helix</keyword>
<accession>A0A1I7Z9F2</accession>
<dbReference type="AlphaFoldDB" id="A0A1I7Z9F2"/>
<protein>
    <submittedName>
        <fullName evidence="3">Transmembrane protein</fullName>
    </submittedName>
</protein>
<evidence type="ECO:0000313" key="3">
    <source>
        <dbReference type="WBParaSite" id="L893_g23922.t1"/>
    </source>
</evidence>
<feature type="transmembrane region" description="Helical" evidence="1">
    <location>
        <begin position="97"/>
        <end position="127"/>
    </location>
</feature>
<evidence type="ECO:0000256" key="1">
    <source>
        <dbReference type="SAM" id="Phobius"/>
    </source>
</evidence>
<keyword evidence="2" id="KW-1185">Reference proteome</keyword>
<keyword evidence="1" id="KW-0812">Transmembrane</keyword>